<evidence type="ECO:0000256" key="7">
    <source>
        <dbReference type="ARBA" id="ARBA00022801"/>
    </source>
</evidence>
<name>A0A6P8X7L6_DROAB</name>
<dbReference type="NCBIfam" id="TIGR03178">
    <property type="entry name" value="allantoinase"/>
    <property type="match status" value="1"/>
</dbReference>
<dbReference type="GO" id="GO:0005737">
    <property type="term" value="C:cytoplasm"/>
    <property type="evidence" value="ECO:0007669"/>
    <property type="project" value="TreeGrafter"/>
</dbReference>
<evidence type="ECO:0000256" key="4">
    <source>
        <dbReference type="ARBA" id="ARBA00011881"/>
    </source>
</evidence>
<dbReference type="GO" id="GO:0050897">
    <property type="term" value="F:cobalt ion binding"/>
    <property type="evidence" value="ECO:0007669"/>
    <property type="project" value="InterPro"/>
</dbReference>
<keyword evidence="12" id="KW-1185">Reference proteome</keyword>
<evidence type="ECO:0000256" key="1">
    <source>
        <dbReference type="ARBA" id="ARBA00001947"/>
    </source>
</evidence>
<dbReference type="InterPro" id="IPR013108">
    <property type="entry name" value="Amidohydro_3"/>
</dbReference>
<comment type="similarity">
    <text evidence="3">Belongs to the metallo-dependent hydrolases superfamily. Allantoinase family.</text>
</comment>
<evidence type="ECO:0000259" key="10">
    <source>
        <dbReference type="Pfam" id="PF01979"/>
    </source>
</evidence>
<proteinExistence type="inferred from homology"/>
<feature type="domain" description="Amidohydrolase 3" evidence="11">
    <location>
        <begin position="375"/>
        <end position="468"/>
    </location>
</feature>
<dbReference type="PANTHER" id="PTHR43668:SF2">
    <property type="entry name" value="ALLANTOINASE"/>
    <property type="match status" value="1"/>
</dbReference>
<dbReference type="InterPro" id="IPR006680">
    <property type="entry name" value="Amidohydro-rel"/>
</dbReference>
<evidence type="ECO:0000313" key="12">
    <source>
        <dbReference type="Proteomes" id="UP000515160"/>
    </source>
</evidence>
<feature type="compositionally biased region" description="Low complexity" evidence="9">
    <location>
        <begin position="205"/>
        <end position="217"/>
    </location>
</feature>
<dbReference type="Gene3D" id="3.20.20.140">
    <property type="entry name" value="Metal-dependent hydrolases"/>
    <property type="match status" value="1"/>
</dbReference>
<evidence type="ECO:0000256" key="3">
    <source>
        <dbReference type="ARBA" id="ARBA00010368"/>
    </source>
</evidence>
<evidence type="ECO:0000259" key="11">
    <source>
        <dbReference type="Pfam" id="PF07969"/>
    </source>
</evidence>
<dbReference type="SUPFAM" id="SSF51338">
    <property type="entry name" value="Composite domain of metallo-dependent hydrolases"/>
    <property type="match status" value="1"/>
</dbReference>
<dbReference type="RefSeq" id="XP_034107928.1">
    <property type="nucleotide sequence ID" value="XM_034252037.2"/>
</dbReference>
<evidence type="ECO:0000256" key="8">
    <source>
        <dbReference type="ARBA" id="ARBA00022833"/>
    </source>
</evidence>
<protein>
    <recommendedName>
        <fullName evidence="5">allantoinase</fullName>
        <ecNumber evidence="5">3.5.2.5</ecNumber>
    </recommendedName>
</protein>
<keyword evidence="7" id="KW-0378">Hydrolase</keyword>
<dbReference type="InterPro" id="IPR050138">
    <property type="entry name" value="DHOase/Allantoinase_Hydrolase"/>
</dbReference>
<dbReference type="Pfam" id="PF01979">
    <property type="entry name" value="Amidohydro_1"/>
    <property type="match status" value="1"/>
</dbReference>
<evidence type="ECO:0000256" key="9">
    <source>
        <dbReference type="SAM" id="MobiDB-lite"/>
    </source>
</evidence>
<dbReference type="EC" id="3.5.2.5" evidence="5"/>
<comment type="pathway">
    <text evidence="2">Nitrogen metabolism; (S)-allantoin degradation; allantoate from (S)-allantoin: step 1/1.</text>
</comment>
<dbReference type="AlphaFoldDB" id="A0A6P8X7L6"/>
<sequence>MDLLFLSRRIYLGDGSHETPLHGGIIVDTEGIIRRVLRTPQEVNTYLYNTESEAVYDFGDLMLMPGLIDANVHINEPGRKDWEGFVTATKSAAAGGFTTIIDRPTNATPTTINVQALKAKTATARGKIYVDVGFWGGLVPGNSDQLLPLLAAGVMGLQCTLCGSAPPVGDEFAAINERQLSEAVKLLNEAAETEALIAFHAELPQQQQHQQPPQTTQSNATESKSYHSFLATRPPQMELSAIKLICQLAEQQPQRRFHVMNLSCAAALPLLQQSQQRGAQLTAETCPHYLALCAEDIDDCHTEFKTWPPIRERCNQLPLWQALLQPAGGALQLIASDHSAATPGARCLTYGRQRGDFINAWPGISSLQLSLPIVWTRGQQLEQLEQRLTLADVHRLMCWEPAKLCGLEKFKGRIAEGYDADFCIWNPDEEFTVSQDAMHAANKSASPYAGQRLRGVVHATVVRGLHVYQQFEGFGQPLGKVLLRKSSRKVVKFVRL</sequence>
<dbReference type="GO" id="GO:0006145">
    <property type="term" value="P:purine nucleobase catabolic process"/>
    <property type="evidence" value="ECO:0007669"/>
    <property type="project" value="TreeGrafter"/>
</dbReference>
<organism evidence="12 13">
    <name type="scientific">Drosophila albomicans</name>
    <name type="common">Fruit fly</name>
    <dbReference type="NCBI Taxonomy" id="7291"/>
    <lineage>
        <taxon>Eukaryota</taxon>
        <taxon>Metazoa</taxon>
        <taxon>Ecdysozoa</taxon>
        <taxon>Arthropoda</taxon>
        <taxon>Hexapoda</taxon>
        <taxon>Insecta</taxon>
        <taxon>Pterygota</taxon>
        <taxon>Neoptera</taxon>
        <taxon>Endopterygota</taxon>
        <taxon>Diptera</taxon>
        <taxon>Brachycera</taxon>
        <taxon>Muscomorpha</taxon>
        <taxon>Ephydroidea</taxon>
        <taxon>Drosophilidae</taxon>
        <taxon>Drosophila</taxon>
    </lineage>
</organism>
<keyword evidence="6" id="KW-0479">Metal-binding</keyword>
<reference evidence="13" key="1">
    <citation type="submission" date="2025-08" db="UniProtKB">
        <authorList>
            <consortium name="RefSeq"/>
        </authorList>
    </citation>
    <scope>IDENTIFICATION</scope>
    <source>
        <strain evidence="13">15112-1751.03</strain>
        <tissue evidence="13">Whole Adult</tissue>
    </source>
</reference>
<evidence type="ECO:0000256" key="2">
    <source>
        <dbReference type="ARBA" id="ARBA00004968"/>
    </source>
</evidence>
<dbReference type="InterPro" id="IPR011059">
    <property type="entry name" value="Metal-dep_hydrolase_composite"/>
</dbReference>
<dbReference type="PANTHER" id="PTHR43668">
    <property type="entry name" value="ALLANTOINASE"/>
    <property type="match status" value="1"/>
</dbReference>
<evidence type="ECO:0000256" key="5">
    <source>
        <dbReference type="ARBA" id="ARBA00012863"/>
    </source>
</evidence>
<feature type="domain" description="Amidohydrolase-related" evidence="10">
    <location>
        <begin position="62"/>
        <end position="201"/>
    </location>
</feature>
<keyword evidence="8" id="KW-0862">Zinc</keyword>
<comment type="cofactor">
    <cofactor evidence="1">
        <name>Zn(2+)</name>
        <dbReference type="ChEBI" id="CHEBI:29105"/>
    </cofactor>
</comment>
<dbReference type="Proteomes" id="UP000515160">
    <property type="component" value="Chromosome X"/>
</dbReference>
<feature type="region of interest" description="Disordered" evidence="9">
    <location>
        <begin position="205"/>
        <end position="226"/>
    </location>
</feature>
<dbReference type="UniPathway" id="UPA00395">
    <property type="reaction ID" value="UER00653"/>
</dbReference>
<evidence type="ECO:0000313" key="13">
    <source>
        <dbReference type="RefSeq" id="XP_034107928.1"/>
    </source>
</evidence>
<dbReference type="GO" id="GO:0008270">
    <property type="term" value="F:zinc ion binding"/>
    <property type="evidence" value="ECO:0007669"/>
    <property type="project" value="InterPro"/>
</dbReference>
<dbReference type="InterPro" id="IPR017593">
    <property type="entry name" value="Allantoinase"/>
</dbReference>
<dbReference type="SUPFAM" id="SSF51556">
    <property type="entry name" value="Metallo-dependent hydrolases"/>
    <property type="match status" value="1"/>
</dbReference>
<comment type="subunit">
    <text evidence="4">Homotetramer.</text>
</comment>
<evidence type="ECO:0000256" key="6">
    <source>
        <dbReference type="ARBA" id="ARBA00022723"/>
    </source>
</evidence>
<dbReference type="InterPro" id="IPR032466">
    <property type="entry name" value="Metal_Hydrolase"/>
</dbReference>
<dbReference type="OrthoDB" id="1924787at2759"/>
<dbReference type="GO" id="GO:0004038">
    <property type="term" value="F:allantoinase activity"/>
    <property type="evidence" value="ECO:0007669"/>
    <property type="project" value="UniProtKB-EC"/>
</dbReference>
<accession>A0A6P8X7L6</accession>
<dbReference type="Pfam" id="PF07969">
    <property type="entry name" value="Amidohydro_3"/>
    <property type="match status" value="1"/>
</dbReference>
<gene>
    <name evidence="13" type="primary">LOC117570408</name>
</gene>
<dbReference type="GO" id="GO:0000256">
    <property type="term" value="P:allantoin catabolic process"/>
    <property type="evidence" value="ECO:0007669"/>
    <property type="project" value="UniProtKB-UniPathway"/>
</dbReference>
<dbReference type="GeneID" id="117570408"/>